<sequence>EQLEANLLHDGCRDPLSVWNNGKENILLDGHNRYNICTAHGIEYDLAGIEGITNRNDAKLWIIDNQQGRRNLNPYQRTRLALAKKNIIAARAKEHESDGGKGLPISGDPIRTDKEVAKLANVGHDTVHKVEVIELYADDKLKAKLESGEESIHGAFKQVRKKREYQRREQQKTEAARLHPG</sequence>
<reference evidence="2" key="1">
    <citation type="journal article" date="2014" name="Front. Microbiol.">
        <title>High frequency of phylogenetically diverse reductive dehalogenase-homologous genes in deep subseafloor sedimentary metagenomes.</title>
        <authorList>
            <person name="Kawai M."/>
            <person name="Futagami T."/>
            <person name="Toyoda A."/>
            <person name="Takaki Y."/>
            <person name="Nishi S."/>
            <person name="Hori S."/>
            <person name="Arai W."/>
            <person name="Tsubouchi T."/>
            <person name="Morono Y."/>
            <person name="Uchiyama I."/>
            <person name="Ito T."/>
            <person name="Fujiyama A."/>
            <person name="Inagaki F."/>
            <person name="Takami H."/>
        </authorList>
    </citation>
    <scope>NUCLEOTIDE SEQUENCE</scope>
    <source>
        <strain evidence="2">Expedition CK06-06</strain>
    </source>
</reference>
<comment type="caution">
    <text evidence="2">The sequence shown here is derived from an EMBL/GenBank/DDBJ whole genome shotgun (WGS) entry which is preliminary data.</text>
</comment>
<gene>
    <name evidence="2" type="ORF">S01H1_82992</name>
</gene>
<dbReference type="AlphaFoldDB" id="X0XH26"/>
<feature type="non-terminal residue" evidence="2">
    <location>
        <position position="181"/>
    </location>
</feature>
<accession>X0XH26</accession>
<proteinExistence type="predicted"/>
<evidence type="ECO:0000256" key="1">
    <source>
        <dbReference type="SAM" id="MobiDB-lite"/>
    </source>
</evidence>
<feature type="region of interest" description="Disordered" evidence="1">
    <location>
        <begin position="152"/>
        <end position="181"/>
    </location>
</feature>
<dbReference type="SUPFAM" id="SSF110849">
    <property type="entry name" value="ParB/Sulfiredoxin"/>
    <property type="match status" value="1"/>
</dbReference>
<protein>
    <recommendedName>
        <fullName evidence="3">ParB/Sulfiredoxin domain-containing protein</fullName>
    </recommendedName>
</protein>
<name>X0XH26_9ZZZZ</name>
<organism evidence="2">
    <name type="scientific">marine sediment metagenome</name>
    <dbReference type="NCBI Taxonomy" id="412755"/>
    <lineage>
        <taxon>unclassified sequences</taxon>
        <taxon>metagenomes</taxon>
        <taxon>ecological metagenomes</taxon>
    </lineage>
</organism>
<feature type="non-terminal residue" evidence="2">
    <location>
        <position position="1"/>
    </location>
</feature>
<feature type="compositionally biased region" description="Basic and acidic residues" evidence="1">
    <location>
        <begin position="166"/>
        <end position="181"/>
    </location>
</feature>
<evidence type="ECO:0008006" key="3">
    <source>
        <dbReference type="Google" id="ProtNLM"/>
    </source>
</evidence>
<dbReference type="EMBL" id="BARS01056332">
    <property type="protein sequence ID" value="GAG42425.1"/>
    <property type="molecule type" value="Genomic_DNA"/>
</dbReference>
<evidence type="ECO:0000313" key="2">
    <source>
        <dbReference type="EMBL" id="GAG42425.1"/>
    </source>
</evidence>
<dbReference type="InterPro" id="IPR036086">
    <property type="entry name" value="ParB/Sulfiredoxin_sf"/>
</dbReference>